<dbReference type="Gene3D" id="3.40.710.10">
    <property type="entry name" value="DD-peptidase/beta-lactamase superfamily"/>
    <property type="match status" value="1"/>
</dbReference>
<protein>
    <submittedName>
        <fullName evidence="2">Serine hydrolase domain-containing protein</fullName>
    </submittedName>
</protein>
<dbReference type="InterPro" id="IPR052907">
    <property type="entry name" value="Beta-lactamase/esterase"/>
</dbReference>
<accession>A0ABN3DPE5</accession>
<feature type="domain" description="Beta-lactamase-related" evidence="1">
    <location>
        <begin position="34"/>
        <end position="385"/>
    </location>
</feature>
<evidence type="ECO:0000259" key="1">
    <source>
        <dbReference type="Pfam" id="PF00144"/>
    </source>
</evidence>
<dbReference type="PANTHER" id="PTHR43319:SF3">
    <property type="entry name" value="BETA-LACTAMASE-RELATED DOMAIN-CONTAINING PROTEIN"/>
    <property type="match status" value="1"/>
</dbReference>
<sequence>MNPRAEGVQFPSSVDGQADVEFGRVMDAFRDSFADRGPMGAALSVWIDGRQVVDVWGGVTAGNFASQWTATTTTVVFSCTKALLAILAARLVQEGRLDYEAPVAHYWPEFAQAGKEDVLVKHVLAHQAGLSAPRRSVSTDQAISWPFMTELLASQRPLWTPGTAHEYHALTFGWLVGELIRRVSGRSVGDALQEIISQPLNAEIWIGVPPEQSFRVAELLLEEGSETAHAAAGERTPQEPDWGVRSLTLGGAFPVELAGPGTGFNDPRVRAAEIAGAGGIATSRSLAKAMSATVVRTDGVRLLDDAILARATAPVTLGPPAFGRPPPWSKRGLGFQLPSPGRGFLSPRSFGHDGAGGQIAFADPDARLGFAYLTNRLEAGPDGRGASIINALRRVLC</sequence>
<gene>
    <name evidence="2" type="ORF">GCM10009851_24280</name>
</gene>
<dbReference type="GO" id="GO:0016787">
    <property type="term" value="F:hydrolase activity"/>
    <property type="evidence" value="ECO:0007669"/>
    <property type="project" value="UniProtKB-KW"/>
</dbReference>
<dbReference type="Pfam" id="PF00144">
    <property type="entry name" value="Beta-lactamase"/>
    <property type="match status" value="1"/>
</dbReference>
<reference evidence="2 3" key="1">
    <citation type="journal article" date="2019" name="Int. J. Syst. Evol. Microbiol.">
        <title>The Global Catalogue of Microorganisms (GCM) 10K type strain sequencing project: providing services to taxonomists for standard genome sequencing and annotation.</title>
        <authorList>
            <consortium name="The Broad Institute Genomics Platform"/>
            <consortium name="The Broad Institute Genome Sequencing Center for Infectious Disease"/>
            <person name="Wu L."/>
            <person name="Ma J."/>
        </authorList>
    </citation>
    <scope>NUCLEOTIDE SEQUENCE [LARGE SCALE GENOMIC DNA]</scope>
    <source>
        <strain evidence="2 3">JCM 16117</strain>
    </source>
</reference>
<dbReference type="EMBL" id="BAAAQY010000007">
    <property type="protein sequence ID" value="GAA2238436.1"/>
    <property type="molecule type" value="Genomic_DNA"/>
</dbReference>
<evidence type="ECO:0000313" key="3">
    <source>
        <dbReference type="Proteomes" id="UP001500929"/>
    </source>
</evidence>
<dbReference type="PANTHER" id="PTHR43319">
    <property type="entry name" value="BETA-LACTAMASE-RELATED"/>
    <property type="match status" value="1"/>
</dbReference>
<proteinExistence type="predicted"/>
<dbReference type="InterPro" id="IPR012338">
    <property type="entry name" value="Beta-lactam/transpept-like"/>
</dbReference>
<organism evidence="2 3">
    <name type="scientific">Herbiconiux moechotypicola</name>
    <dbReference type="NCBI Taxonomy" id="637393"/>
    <lineage>
        <taxon>Bacteria</taxon>
        <taxon>Bacillati</taxon>
        <taxon>Actinomycetota</taxon>
        <taxon>Actinomycetes</taxon>
        <taxon>Micrococcales</taxon>
        <taxon>Microbacteriaceae</taxon>
        <taxon>Herbiconiux</taxon>
    </lineage>
</organism>
<name>A0ABN3DPE5_9MICO</name>
<keyword evidence="3" id="KW-1185">Reference proteome</keyword>
<dbReference type="SUPFAM" id="SSF56601">
    <property type="entry name" value="beta-lactamase/transpeptidase-like"/>
    <property type="match status" value="1"/>
</dbReference>
<dbReference type="Proteomes" id="UP001500929">
    <property type="component" value="Unassembled WGS sequence"/>
</dbReference>
<keyword evidence="2" id="KW-0378">Hydrolase</keyword>
<evidence type="ECO:0000313" key="2">
    <source>
        <dbReference type="EMBL" id="GAA2238436.1"/>
    </source>
</evidence>
<comment type="caution">
    <text evidence="2">The sequence shown here is derived from an EMBL/GenBank/DDBJ whole genome shotgun (WGS) entry which is preliminary data.</text>
</comment>
<dbReference type="InterPro" id="IPR001466">
    <property type="entry name" value="Beta-lactam-related"/>
</dbReference>